<evidence type="ECO:0000256" key="3">
    <source>
        <dbReference type="SAM" id="SignalP"/>
    </source>
</evidence>
<dbReference type="InterPro" id="IPR001034">
    <property type="entry name" value="DeoR_HTH"/>
</dbReference>
<dbReference type="InterPro" id="IPR026881">
    <property type="entry name" value="WYL_dom"/>
</dbReference>
<dbReference type="SUPFAM" id="SSF46785">
    <property type="entry name" value="Winged helix' DNA-binding domain"/>
    <property type="match status" value="1"/>
</dbReference>
<dbReference type="InterPro" id="IPR057727">
    <property type="entry name" value="WCX_dom"/>
</dbReference>
<dbReference type="GO" id="GO:0003677">
    <property type="term" value="F:DNA binding"/>
    <property type="evidence" value="ECO:0007669"/>
    <property type="project" value="UniProtKB-KW"/>
</dbReference>
<keyword evidence="1" id="KW-0805">Transcription regulation</keyword>
<dbReference type="PANTHER" id="PTHR34580:SF1">
    <property type="entry name" value="PROTEIN PAFC"/>
    <property type="match status" value="1"/>
</dbReference>
<dbReference type="PROSITE" id="PS52050">
    <property type="entry name" value="WYL"/>
    <property type="match status" value="1"/>
</dbReference>
<evidence type="ECO:0000256" key="2">
    <source>
        <dbReference type="ARBA" id="ARBA00023163"/>
    </source>
</evidence>
<feature type="signal peptide" evidence="3">
    <location>
        <begin position="1"/>
        <end position="29"/>
    </location>
</feature>
<dbReference type="InterPro" id="IPR028349">
    <property type="entry name" value="PafC-like"/>
</dbReference>
<feature type="domain" description="HTH deoR-type" evidence="4">
    <location>
        <begin position="10"/>
        <end position="65"/>
    </location>
</feature>
<dbReference type="Pfam" id="PF25583">
    <property type="entry name" value="WCX"/>
    <property type="match status" value="1"/>
</dbReference>
<dbReference type="Proteomes" id="UP000198280">
    <property type="component" value="Unassembled WGS sequence"/>
</dbReference>
<name>A0A239BLR9_9ACTN</name>
<dbReference type="EMBL" id="FZOF01000003">
    <property type="protein sequence ID" value="SNS08572.1"/>
    <property type="molecule type" value="Genomic_DNA"/>
</dbReference>
<feature type="chain" id="PRO_5038773822" evidence="3">
    <location>
        <begin position="30"/>
        <end position="344"/>
    </location>
</feature>
<dbReference type="InterPro" id="IPR036390">
    <property type="entry name" value="WH_DNA-bd_sf"/>
</dbReference>
<organism evidence="5 6">
    <name type="scientific">Actinacidiphila glaucinigra</name>
    <dbReference type="NCBI Taxonomy" id="235986"/>
    <lineage>
        <taxon>Bacteria</taxon>
        <taxon>Bacillati</taxon>
        <taxon>Actinomycetota</taxon>
        <taxon>Actinomycetes</taxon>
        <taxon>Kitasatosporales</taxon>
        <taxon>Streptomycetaceae</taxon>
        <taxon>Actinacidiphila</taxon>
    </lineage>
</organism>
<accession>A0A239BLR9</accession>
<sequence>MAAAILAAMRASRLVSLLLLLQARGRMTAAELAEELEVSVRTVYRDVQSLHEAGIPLYGDAGHEGGYRLLDGYRTRLTGLTADETQAWFLAALPDPAAQLGLGEAAAAARLKISAALPPALRERAERVRERFLLDAPGWYGPDEQVPHLPVVADAVWNRQAVRVRYRRWREPAESDRRLEPYGLVLKAGRWYVVAHDGRERRTYRVDQMLEVCVLDETFAAPPGFDLAGYWREYLAGFHARLHREQALIRLSPRGAERLPALLSRAVARAVAEDGEREPDGWVRARVPIESVAHAHGEFLRLGADLEVLAPDPLRELLAESARALAALYAPPRATPPPPPTPPR</sequence>
<keyword evidence="6" id="KW-1185">Reference proteome</keyword>
<keyword evidence="3" id="KW-0732">Signal</keyword>
<gene>
    <name evidence="5" type="ORF">SAMN05216252_10333</name>
</gene>
<dbReference type="PANTHER" id="PTHR34580">
    <property type="match status" value="1"/>
</dbReference>
<dbReference type="InterPro" id="IPR036388">
    <property type="entry name" value="WH-like_DNA-bd_sf"/>
</dbReference>
<dbReference type="AlphaFoldDB" id="A0A239BLR9"/>
<evidence type="ECO:0000256" key="1">
    <source>
        <dbReference type="ARBA" id="ARBA00023015"/>
    </source>
</evidence>
<protein>
    <submittedName>
        <fullName evidence="5">Predicted DNA-binding transcriptional regulator YafY, contains an HTH and WYL domains</fullName>
    </submittedName>
</protein>
<reference evidence="5 6" key="1">
    <citation type="submission" date="2017-06" db="EMBL/GenBank/DDBJ databases">
        <authorList>
            <person name="Kim H.J."/>
            <person name="Triplett B.A."/>
        </authorList>
    </citation>
    <scope>NUCLEOTIDE SEQUENCE [LARGE SCALE GENOMIC DNA]</scope>
    <source>
        <strain evidence="5 6">CGMCC 4.1858</strain>
    </source>
</reference>
<evidence type="ECO:0000313" key="6">
    <source>
        <dbReference type="Proteomes" id="UP000198280"/>
    </source>
</evidence>
<dbReference type="InterPro" id="IPR013196">
    <property type="entry name" value="HTH_11"/>
</dbReference>
<evidence type="ECO:0000313" key="5">
    <source>
        <dbReference type="EMBL" id="SNS08572.1"/>
    </source>
</evidence>
<dbReference type="PROSITE" id="PS51000">
    <property type="entry name" value="HTH_DEOR_2"/>
    <property type="match status" value="1"/>
</dbReference>
<dbReference type="Pfam" id="PF13280">
    <property type="entry name" value="WYL"/>
    <property type="match status" value="1"/>
</dbReference>
<evidence type="ECO:0000259" key="4">
    <source>
        <dbReference type="PROSITE" id="PS51000"/>
    </source>
</evidence>
<dbReference type="InterPro" id="IPR051534">
    <property type="entry name" value="CBASS_pafABC_assoc_protein"/>
</dbReference>
<dbReference type="PIRSF" id="PIRSF016838">
    <property type="entry name" value="PafC"/>
    <property type="match status" value="1"/>
</dbReference>
<keyword evidence="2" id="KW-0804">Transcription</keyword>
<dbReference type="Pfam" id="PF08279">
    <property type="entry name" value="HTH_11"/>
    <property type="match status" value="1"/>
</dbReference>
<dbReference type="Gene3D" id="1.10.10.10">
    <property type="entry name" value="Winged helix-like DNA-binding domain superfamily/Winged helix DNA-binding domain"/>
    <property type="match status" value="1"/>
</dbReference>
<keyword evidence="5" id="KW-0238">DNA-binding</keyword>
<proteinExistence type="predicted"/>
<dbReference type="GO" id="GO:0003700">
    <property type="term" value="F:DNA-binding transcription factor activity"/>
    <property type="evidence" value="ECO:0007669"/>
    <property type="project" value="InterPro"/>
</dbReference>